<reference evidence="2" key="1">
    <citation type="submission" date="2020-04" db="EMBL/GenBank/DDBJ databases">
        <authorList>
            <person name="Chiriac C."/>
            <person name="Salcher M."/>
            <person name="Ghai R."/>
            <person name="Kavagutti S V."/>
        </authorList>
    </citation>
    <scope>NUCLEOTIDE SEQUENCE</scope>
</reference>
<protein>
    <submittedName>
        <fullName evidence="2">Uncharacterized protein</fullName>
    </submittedName>
</protein>
<keyword evidence="1" id="KW-1133">Transmembrane helix</keyword>
<sequence length="158" mass="17380">MNLSDLTPQSLLLKVVAWLAIVAIVAASLWATANHFENVGYDKRKAEDMVQLNKDLIAAQNQTAALQSQVDKATYELTQSKAALAKTAATNHDLSNRLREQLNSFNAGLSNDSKQTLIDRINTLSDVLSECTSRYSEVATKADSYAADSKMMQESWPK</sequence>
<dbReference type="EMBL" id="LR796141">
    <property type="protein sequence ID" value="CAB4121075.1"/>
    <property type="molecule type" value="Genomic_DNA"/>
</dbReference>
<keyword evidence="1" id="KW-0472">Membrane</keyword>
<feature type="transmembrane region" description="Helical" evidence="1">
    <location>
        <begin position="15"/>
        <end position="36"/>
    </location>
</feature>
<gene>
    <name evidence="2" type="ORF">UFOVP7_33</name>
</gene>
<keyword evidence="1" id="KW-0812">Transmembrane</keyword>
<proteinExistence type="predicted"/>
<organism evidence="2">
    <name type="scientific">uncultured Caudovirales phage</name>
    <dbReference type="NCBI Taxonomy" id="2100421"/>
    <lineage>
        <taxon>Viruses</taxon>
        <taxon>Duplodnaviria</taxon>
        <taxon>Heunggongvirae</taxon>
        <taxon>Uroviricota</taxon>
        <taxon>Caudoviricetes</taxon>
        <taxon>Peduoviridae</taxon>
        <taxon>Maltschvirus</taxon>
        <taxon>Maltschvirus maltsch</taxon>
    </lineage>
</organism>
<evidence type="ECO:0000313" key="2">
    <source>
        <dbReference type="EMBL" id="CAB4121075.1"/>
    </source>
</evidence>
<name>A0A6J5KHQ3_9CAUD</name>
<evidence type="ECO:0000256" key="1">
    <source>
        <dbReference type="SAM" id="Phobius"/>
    </source>
</evidence>
<accession>A0A6J5KHQ3</accession>